<gene>
    <name evidence="2" type="ORF">SMN809_LOCUS43520</name>
    <name evidence="3" type="ORF">SMN809_LOCUS50168</name>
</gene>
<dbReference type="GO" id="GO:0051959">
    <property type="term" value="F:dynein light intermediate chain binding"/>
    <property type="evidence" value="ECO:0007669"/>
    <property type="project" value="InterPro"/>
</dbReference>
<dbReference type="EMBL" id="CAJOBI010128493">
    <property type="protein sequence ID" value="CAF4712978.1"/>
    <property type="molecule type" value="Genomic_DNA"/>
</dbReference>
<evidence type="ECO:0000259" key="1">
    <source>
        <dbReference type="Pfam" id="PF12781"/>
    </source>
</evidence>
<name>A0A8S3ASQ3_9BILA</name>
<feature type="domain" description="Dynein heavy chain ATP-binding dynein motor region" evidence="1">
    <location>
        <begin position="13"/>
        <end position="79"/>
    </location>
</feature>
<accession>A0A8S3ASQ3</accession>
<dbReference type="InterPro" id="IPR026983">
    <property type="entry name" value="DHC"/>
</dbReference>
<feature type="non-terminal residue" evidence="2">
    <location>
        <position position="80"/>
    </location>
</feature>
<dbReference type="InterPro" id="IPR035706">
    <property type="entry name" value="AAA_9"/>
</dbReference>
<reference evidence="2" key="1">
    <citation type="submission" date="2021-02" db="EMBL/GenBank/DDBJ databases">
        <authorList>
            <person name="Nowell W R."/>
        </authorList>
    </citation>
    <scope>NUCLEOTIDE SEQUENCE</scope>
</reference>
<evidence type="ECO:0000313" key="2">
    <source>
        <dbReference type="EMBL" id="CAF4712978.1"/>
    </source>
</evidence>
<organism evidence="2 4">
    <name type="scientific">Rotaria magnacalcarata</name>
    <dbReference type="NCBI Taxonomy" id="392030"/>
    <lineage>
        <taxon>Eukaryota</taxon>
        <taxon>Metazoa</taxon>
        <taxon>Spiralia</taxon>
        <taxon>Gnathifera</taxon>
        <taxon>Rotifera</taxon>
        <taxon>Eurotatoria</taxon>
        <taxon>Bdelloidea</taxon>
        <taxon>Philodinida</taxon>
        <taxon>Philodinidae</taxon>
        <taxon>Rotaria</taxon>
    </lineage>
</organism>
<feature type="non-terminal residue" evidence="2">
    <location>
        <position position="1"/>
    </location>
</feature>
<sequence length="80" mass="9004">IVSFLVDNATISEWNLQGLPNDELSTQNGLIVTSAARFPLLIDPQGQGKAWIRQKEIANELQITTLNHKYFRTHLEDALS</sequence>
<dbReference type="GO" id="GO:0045505">
    <property type="term" value="F:dynein intermediate chain binding"/>
    <property type="evidence" value="ECO:0007669"/>
    <property type="project" value="InterPro"/>
</dbReference>
<dbReference type="GO" id="GO:0030286">
    <property type="term" value="C:dynein complex"/>
    <property type="evidence" value="ECO:0007669"/>
    <property type="project" value="InterPro"/>
</dbReference>
<dbReference type="Pfam" id="PF12781">
    <property type="entry name" value="AAA_9"/>
    <property type="match status" value="1"/>
</dbReference>
<dbReference type="EMBL" id="CAJOBI010165400">
    <property type="protein sequence ID" value="CAF4867432.1"/>
    <property type="molecule type" value="Genomic_DNA"/>
</dbReference>
<protein>
    <recommendedName>
        <fullName evidence="1">Dynein heavy chain ATP-binding dynein motor region domain-containing protein</fullName>
    </recommendedName>
</protein>
<dbReference type="Proteomes" id="UP000676336">
    <property type="component" value="Unassembled WGS sequence"/>
</dbReference>
<dbReference type="GO" id="GO:0007018">
    <property type="term" value="P:microtubule-based movement"/>
    <property type="evidence" value="ECO:0007669"/>
    <property type="project" value="InterPro"/>
</dbReference>
<dbReference type="PANTHER" id="PTHR22878">
    <property type="entry name" value="DYNEIN HEAVY CHAIN 6, AXONEMAL-LIKE-RELATED"/>
    <property type="match status" value="1"/>
</dbReference>
<dbReference type="PANTHER" id="PTHR22878:SF63">
    <property type="entry name" value="DYNEIN AXONEMAL HEAVY CHAIN 10"/>
    <property type="match status" value="1"/>
</dbReference>
<proteinExistence type="predicted"/>
<dbReference type="Gene3D" id="3.40.50.300">
    <property type="entry name" value="P-loop containing nucleotide triphosphate hydrolases"/>
    <property type="match status" value="1"/>
</dbReference>
<dbReference type="InterPro" id="IPR027417">
    <property type="entry name" value="P-loop_NTPase"/>
</dbReference>
<comment type="caution">
    <text evidence="2">The sequence shown here is derived from an EMBL/GenBank/DDBJ whole genome shotgun (WGS) entry which is preliminary data.</text>
</comment>
<evidence type="ECO:0000313" key="3">
    <source>
        <dbReference type="EMBL" id="CAF4867432.1"/>
    </source>
</evidence>
<evidence type="ECO:0000313" key="4">
    <source>
        <dbReference type="Proteomes" id="UP000676336"/>
    </source>
</evidence>
<dbReference type="AlphaFoldDB" id="A0A8S3ASQ3"/>